<evidence type="ECO:0000313" key="5">
    <source>
        <dbReference type="EMBL" id="CAK0784772.1"/>
    </source>
</evidence>
<dbReference type="AlphaFoldDB" id="A0AAV1ICC4"/>
<evidence type="ECO:0000256" key="2">
    <source>
        <dbReference type="ARBA" id="ARBA00022490"/>
    </source>
</evidence>
<dbReference type="InterPro" id="IPR003890">
    <property type="entry name" value="MIF4G-like_typ-3"/>
</dbReference>
<evidence type="ECO:0000259" key="4">
    <source>
        <dbReference type="SMART" id="SM00543"/>
    </source>
</evidence>
<evidence type="ECO:0000256" key="1">
    <source>
        <dbReference type="ARBA" id="ARBA00004496"/>
    </source>
</evidence>
<evidence type="ECO:0000256" key="3">
    <source>
        <dbReference type="SAM" id="MobiDB-lite"/>
    </source>
</evidence>
<proteinExistence type="predicted"/>
<dbReference type="Pfam" id="PF02854">
    <property type="entry name" value="MIF4G"/>
    <property type="match status" value="2"/>
</dbReference>
<name>A0AAV1ICC4_9CHLO</name>
<reference evidence="5 6" key="1">
    <citation type="submission" date="2023-10" db="EMBL/GenBank/DDBJ databases">
        <authorList>
            <person name="Maclean D."/>
            <person name="Macfadyen A."/>
        </authorList>
    </citation>
    <scope>NUCLEOTIDE SEQUENCE [LARGE SCALE GENOMIC DNA]</scope>
</reference>
<feature type="compositionally biased region" description="Gly residues" evidence="3">
    <location>
        <begin position="1075"/>
        <end position="1092"/>
    </location>
</feature>
<dbReference type="EMBL" id="CAUYUE010000011">
    <property type="protein sequence ID" value="CAK0784772.1"/>
    <property type="molecule type" value="Genomic_DNA"/>
</dbReference>
<feature type="domain" description="MIF4G" evidence="4">
    <location>
        <begin position="639"/>
        <end position="841"/>
    </location>
</feature>
<feature type="domain" description="MIF4G" evidence="4">
    <location>
        <begin position="433"/>
        <end position="624"/>
    </location>
</feature>
<dbReference type="Gene3D" id="1.25.40.180">
    <property type="match status" value="3"/>
</dbReference>
<sequence>MQASLQTVRAELERLSRQRQLLRENQHAGQLYDADIKKLDASVKRNTSLIKKLRNITEDNAASLLEEIARTMQSKYVSEAVAAVVEANVKGKDTGAAARVCSALHQRYPEFAAELTSKLFSICTLGATIDEDKPILARRRSAMRLLCELYRVGLHHECLGLLEIVRTLAAADYTRDPQAAQAALSLMSTFAKEHRVDFLGLLFLPSAQQPAPSEKEEAEQDAPAAADVSASEPNQELQSALAEYQAATAEMNRPHKDMQVLFLAAVSRSWEKACEALSQEHAALLATEQDNARVLNHRGELPEDMAVAYEKQRKGFESLQRLVASLADSLNRPLPQLQETTTRLTSEGGVTLISKQHGEAVSTGPFEDEETKALYESLPDIRALVPALLLGAAADEKEAGAEPEQALPEEAAPEIAEEAPNQEGAAKTGKAEVDAVVACLPDLTGREMCDEVSVNFAFVSSKGARKRMAKALHEAPPGAPHLLPFYSRVAASLAQVFPDVASALLRFLEEEFAQLQARRDPTQRSLEARLRNARYLAELTKFRLAPAGAFFSLLKGLLDDFSGHNVDAAAALVETAGRFLFCLPETQTRISNMLDVMMRLKNSKNLDARQSMLLDNAYFAVRPPERLGARRKQRPPEREYVRYLVRESLTRDQVKPVLRKLRRLPWREHEPYLVRTMLRATKGRYDDLPNVAALAGGLSQYHPSLGVALADALLEEVRVGLEASDAGTYQRQVGYMRLLGELYAYKIVDSRTVFDALYTLLAFGHESPESAALIDPPSSYFRLRLVCTLLDTCGSFFCKGKAGRRLDRFLAFFQRYLLAKPALPLDIDFDVQDVLGHLRPHLARLATYEEAAEAVAAIEAAEAAAEAAGLPAEESDSDEDDARKLQSGSEDGRLQPGSHADDAASASGMSTLTNDEDEAVQLLNQPGPEQEVDSDFEREFMQLVGTRPGQSAGPSTAAGQPGQASAQETSAQEENNGTVDFKVMLRKGAKPRSVQVPATAAMAVQLRSVAKHEEDERAEIKRLVLKANKDLDLAGSADLPKRIKQKAIPVPAAALAAQPEPAHGRAPESGRGRAHGGPGGRGAPGAAAGGAPRGRRYSAATGRGRSGGPSQR</sequence>
<dbReference type="GO" id="GO:0035145">
    <property type="term" value="C:exon-exon junction complex"/>
    <property type="evidence" value="ECO:0007669"/>
    <property type="project" value="TreeGrafter"/>
</dbReference>
<comment type="caution">
    <text evidence="5">The sequence shown here is derived from an EMBL/GenBank/DDBJ whole genome shotgun (WGS) entry which is preliminary data.</text>
</comment>
<organism evidence="5 6">
    <name type="scientific">Coccomyxa viridis</name>
    <dbReference type="NCBI Taxonomy" id="1274662"/>
    <lineage>
        <taxon>Eukaryota</taxon>
        <taxon>Viridiplantae</taxon>
        <taxon>Chlorophyta</taxon>
        <taxon>core chlorophytes</taxon>
        <taxon>Trebouxiophyceae</taxon>
        <taxon>Trebouxiophyceae incertae sedis</taxon>
        <taxon>Coccomyxaceae</taxon>
        <taxon>Coccomyxa</taxon>
    </lineage>
</organism>
<dbReference type="SMART" id="SM00543">
    <property type="entry name" value="MIF4G"/>
    <property type="match status" value="3"/>
</dbReference>
<dbReference type="InterPro" id="IPR016024">
    <property type="entry name" value="ARM-type_fold"/>
</dbReference>
<feature type="compositionally biased region" description="Low complexity" evidence="3">
    <location>
        <begin position="221"/>
        <end position="233"/>
    </location>
</feature>
<dbReference type="Proteomes" id="UP001314263">
    <property type="component" value="Unassembled WGS sequence"/>
</dbReference>
<feature type="region of interest" description="Disordered" evidence="3">
    <location>
        <begin position="1050"/>
        <end position="1112"/>
    </location>
</feature>
<dbReference type="SUPFAM" id="SSF48371">
    <property type="entry name" value="ARM repeat"/>
    <property type="match status" value="3"/>
</dbReference>
<dbReference type="PANTHER" id="PTHR12839:SF7">
    <property type="entry name" value="REGULATOR OF NONSENSE TRANSCRIPTS 2"/>
    <property type="match status" value="1"/>
</dbReference>
<dbReference type="GO" id="GO:0003723">
    <property type="term" value="F:RNA binding"/>
    <property type="evidence" value="ECO:0007669"/>
    <property type="project" value="InterPro"/>
</dbReference>
<dbReference type="GO" id="GO:0000184">
    <property type="term" value="P:nuclear-transcribed mRNA catabolic process, nonsense-mediated decay"/>
    <property type="evidence" value="ECO:0007669"/>
    <property type="project" value="InterPro"/>
</dbReference>
<dbReference type="PANTHER" id="PTHR12839">
    <property type="entry name" value="NONSENSE-MEDIATED MRNA DECAY PROTEIN 2 UP-FRAMESHIFT SUPPRESSOR 2"/>
    <property type="match status" value="1"/>
</dbReference>
<feature type="region of interest" description="Disordered" evidence="3">
    <location>
        <begin position="866"/>
        <end position="909"/>
    </location>
</feature>
<feature type="region of interest" description="Disordered" evidence="3">
    <location>
        <begin position="946"/>
        <end position="979"/>
    </location>
</feature>
<dbReference type="InterPro" id="IPR039762">
    <property type="entry name" value="Nmd2/UPF2"/>
</dbReference>
<evidence type="ECO:0000313" key="6">
    <source>
        <dbReference type="Proteomes" id="UP001314263"/>
    </source>
</evidence>
<protein>
    <recommendedName>
        <fullName evidence="4">MIF4G domain-containing protein</fullName>
    </recommendedName>
</protein>
<feature type="compositionally biased region" description="Basic and acidic residues" evidence="3">
    <location>
        <begin position="1062"/>
        <end position="1071"/>
    </location>
</feature>
<comment type="subcellular location">
    <subcellularLocation>
        <location evidence="1">Cytoplasm</location>
    </subcellularLocation>
</comment>
<gene>
    <name evidence="5" type="ORF">CVIRNUC_007976</name>
</gene>
<dbReference type="Pfam" id="PF04050">
    <property type="entry name" value="Upf2"/>
    <property type="match status" value="1"/>
</dbReference>
<feature type="domain" description="MIF4G" evidence="4">
    <location>
        <begin position="43"/>
        <end position="256"/>
    </location>
</feature>
<dbReference type="GO" id="GO:0005737">
    <property type="term" value="C:cytoplasm"/>
    <property type="evidence" value="ECO:0007669"/>
    <property type="project" value="UniProtKB-SubCell"/>
</dbReference>
<dbReference type="InterPro" id="IPR007193">
    <property type="entry name" value="Upf2/Nmd2_C"/>
</dbReference>
<feature type="compositionally biased region" description="Polar residues" evidence="3">
    <location>
        <begin position="948"/>
        <end position="978"/>
    </location>
</feature>
<keyword evidence="2" id="KW-0963">Cytoplasm</keyword>
<accession>A0AAV1ICC4</accession>
<feature type="compositionally biased region" description="Low complexity" evidence="3">
    <location>
        <begin position="1050"/>
        <end position="1061"/>
    </location>
</feature>
<keyword evidence="6" id="KW-1185">Reference proteome</keyword>
<feature type="region of interest" description="Disordered" evidence="3">
    <location>
        <begin position="209"/>
        <end position="233"/>
    </location>
</feature>